<evidence type="ECO:0000313" key="3">
    <source>
        <dbReference type="Proteomes" id="UP001153642"/>
    </source>
</evidence>
<evidence type="ECO:0000259" key="1">
    <source>
        <dbReference type="Pfam" id="PF16242"/>
    </source>
</evidence>
<dbReference type="EMBL" id="JAPMUA010000002">
    <property type="protein sequence ID" value="MDG3585239.1"/>
    <property type="molecule type" value="Genomic_DNA"/>
</dbReference>
<organism evidence="2 3">
    <name type="scientific">Galbibacter pacificus</name>
    <dbReference type="NCBI Taxonomy" id="2996052"/>
    <lineage>
        <taxon>Bacteria</taxon>
        <taxon>Pseudomonadati</taxon>
        <taxon>Bacteroidota</taxon>
        <taxon>Flavobacteriia</taxon>
        <taxon>Flavobacteriales</taxon>
        <taxon>Flavobacteriaceae</taxon>
        <taxon>Galbibacter</taxon>
    </lineage>
</organism>
<sequence length="167" mass="19456">MKTENLSHTEAIKKIKEIIEGTKTAILLTDLDTLPLGANPMETKKIEDDGNIWFLSSLNSDHYSNILADKRVQLLYSNPENKQFLSMYGKAFIYTDKELLEELYTKMDDRWFGGVDDIELIAIKVIPLSTYYWDKKQNKFTELIKDFVENKSTEKHTEKDVKGKLKR</sequence>
<proteinExistence type="predicted"/>
<dbReference type="InterPro" id="IPR038725">
    <property type="entry name" value="YdaG_split_barrel_FMN-bd"/>
</dbReference>
<name>A0ABT6FPP0_9FLAO</name>
<reference evidence="2" key="1">
    <citation type="submission" date="2022-11" db="EMBL/GenBank/DDBJ databases">
        <title>High-quality draft genome sequence of Galbibacter sp. strain CMA-7.</title>
        <authorList>
            <person name="Wei L."/>
            <person name="Dong C."/>
            <person name="Shao Z."/>
        </authorList>
    </citation>
    <scope>NUCLEOTIDE SEQUENCE</scope>
    <source>
        <strain evidence="2">CMA-7</strain>
    </source>
</reference>
<dbReference type="RefSeq" id="WP_277899490.1">
    <property type="nucleotide sequence ID" value="NZ_JAPMUA010000002.1"/>
</dbReference>
<dbReference type="PANTHER" id="PTHR34818">
    <property type="entry name" value="PROTEIN BLI-3"/>
    <property type="match status" value="1"/>
</dbReference>
<accession>A0ABT6FPP0</accession>
<feature type="domain" description="General stress protein FMN-binding split barrel" evidence="1">
    <location>
        <begin position="10"/>
        <end position="145"/>
    </location>
</feature>
<evidence type="ECO:0000313" key="2">
    <source>
        <dbReference type="EMBL" id="MDG3585239.1"/>
    </source>
</evidence>
<dbReference type="Pfam" id="PF16242">
    <property type="entry name" value="Pyrid_ox_like"/>
    <property type="match status" value="1"/>
</dbReference>
<gene>
    <name evidence="2" type="ORF">OSR52_05105</name>
</gene>
<dbReference type="InterPro" id="IPR012349">
    <property type="entry name" value="Split_barrel_FMN-bd"/>
</dbReference>
<dbReference type="Gene3D" id="2.30.110.10">
    <property type="entry name" value="Electron Transport, Fmn-binding Protein, Chain A"/>
    <property type="match status" value="1"/>
</dbReference>
<dbReference type="Proteomes" id="UP001153642">
    <property type="component" value="Unassembled WGS sequence"/>
</dbReference>
<keyword evidence="3" id="KW-1185">Reference proteome</keyword>
<dbReference type="PANTHER" id="PTHR34818:SF1">
    <property type="entry name" value="PROTEIN BLI-3"/>
    <property type="match status" value="1"/>
</dbReference>
<dbReference type="InterPro" id="IPR052917">
    <property type="entry name" value="Stress-Dev_Protein"/>
</dbReference>
<comment type="caution">
    <text evidence="2">The sequence shown here is derived from an EMBL/GenBank/DDBJ whole genome shotgun (WGS) entry which is preliminary data.</text>
</comment>
<protein>
    <submittedName>
        <fullName evidence="2">Pyridoxamine 5'-phosphate oxidase family protein</fullName>
    </submittedName>
</protein>
<dbReference type="SUPFAM" id="SSF50475">
    <property type="entry name" value="FMN-binding split barrel"/>
    <property type="match status" value="1"/>
</dbReference>